<protein>
    <submittedName>
        <fullName evidence="2">Helix-turn-helix domain-containing protein</fullName>
    </submittedName>
</protein>
<dbReference type="SUPFAM" id="SSF46785">
    <property type="entry name" value="Winged helix' DNA-binding domain"/>
    <property type="match status" value="1"/>
</dbReference>
<dbReference type="Proteomes" id="UP001158500">
    <property type="component" value="Unassembled WGS sequence"/>
</dbReference>
<organism evidence="2 3">
    <name type="scientific">Stutzerimonas stutzeri</name>
    <name type="common">Pseudomonas stutzeri</name>
    <dbReference type="NCBI Taxonomy" id="316"/>
    <lineage>
        <taxon>Bacteria</taxon>
        <taxon>Pseudomonadati</taxon>
        <taxon>Pseudomonadota</taxon>
        <taxon>Gammaproteobacteria</taxon>
        <taxon>Pseudomonadales</taxon>
        <taxon>Pseudomonadaceae</taxon>
        <taxon>Stutzerimonas</taxon>
    </lineage>
</organism>
<accession>A0AA42P4J0</accession>
<reference evidence="2" key="1">
    <citation type="submission" date="2022-09" db="EMBL/GenBank/DDBJ databases">
        <title>Intensive care unit water sources are persistently colonized with multi-drug resistant bacteria and are the site of extensive horizontal gene transfer of antibiotic resistance genes.</title>
        <authorList>
            <person name="Diorio-Toth L."/>
        </authorList>
    </citation>
    <scope>NUCLEOTIDE SEQUENCE</scope>
    <source>
        <strain evidence="2">GD03947</strain>
    </source>
</reference>
<dbReference type="RefSeq" id="WP_279640935.1">
    <property type="nucleotide sequence ID" value="NZ_JAOCAE010000001.1"/>
</dbReference>
<dbReference type="Pfam" id="PF13730">
    <property type="entry name" value="HTH_36"/>
    <property type="match status" value="1"/>
</dbReference>
<feature type="region of interest" description="Disordered" evidence="1">
    <location>
        <begin position="100"/>
        <end position="144"/>
    </location>
</feature>
<proteinExistence type="predicted"/>
<dbReference type="InterPro" id="IPR036390">
    <property type="entry name" value="WH_DNA-bd_sf"/>
</dbReference>
<dbReference type="AlphaFoldDB" id="A0AA42P4J0"/>
<dbReference type="EMBL" id="JAOCAE010000001">
    <property type="protein sequence ID" value="MDH1234456.1"/>
    <property type="molecule type" value="Genomic_DNA"/>
</dbReference>
<evidence type="ECO:0000313" key="3">
    <source>
        <dbReference type="Proteomes" id="UP001158500"/>
    </source>
</evidence>
<name>A0AA42P4J0_STUST</name>
<feature type="compositionally biased region" description="Basic and acidic residues" evidence="1">
    <location>
        <begin position="135"/>
        <end position="144"/>
    </location>
</feature>
<gene>
    <name evidence="2" type="ORF">N5C32_00200</name>
</gene>
<dbReference type="InterPro" id="IPR036388">
    <property type="entry name" value="WH-like_DNA-bd_sf"/>
</dbReference>
<evidence type="ECO:0000313" key="2">
    <source>
        <dbReference type="EMBL" id="MDH1234456.1"/>
    </source>
</evidence>
<sequence length="303" mass="33330">MSFQAMAWAVGQKLPMKEKFVLLMLANRTNYDTGRCDPSHRRIAEDCGMSPATVKRAIKELVAGGYLSVENRVKNGEKQPNQYKLHLDRVGSHSTYPLQEASEVGSHGTKVGSDRPNLGSEGTEGVGSQGAIKQESSKQEVKQEENLKNLPAATSAAGAVVIPFEAPRVEIPADMPGPKDQGCKTFKTWANYAMAYRKRYSAWPVWNAKVGGQISQLIDRLGIDVAHSVAAFYVTVNDARLINDCHSLNHLLAKCEAFHTQWQTGRQMNGRTARQMEDTQANVNAAQEAARLIMDKEAINAFL</sequence>
<comment type="caution">
    <text evidence="2">The sequence shown here is derived from an EMBL/GenBank/DDBJ whole genome shotgun (WGS) entry which is preliminary data.</text>
</comment>
<dbReference type="Gene3D" id="1.10.10.10">
    <property type="entry name" value="Winged helix-like DNA-binding domain superfamily/Winged helix DNA-binding domain"/>
    <property type="match status" value="1"/>
</dbReference>
<evidence type="ECO:0000256" key="1">
    <source>
        <dbReference type="SAM" id="MobiDB-lite"/>
    </source>
</evidence>